<dbReference type="EMBL" id="CP024608">
    <property type="protein sequence ID" value="ATQ77846.1"/>
    <property type="molecule type" value="Genomic_DNA"/>
</dbReference>
<dbReference type="Proteomes" id="UP000229897">
    <property type="component" value="Chromosome"/>
</dbReference>
<reference evidence="1" key="1">
    <citation type="submission" date="2017-10" db="EMBL/GenBank/DDBJ databases">
        <title>Massilia psychrophilum sp. nov., a novel purple-pigmented bacterium isolated from Tianshan glacier, Xinjiang Municipality, China.</title>
        <authorList>
            <person name="Wang H."/>
        </authorList>
    </citation>
    <scope>NUCLEOTIDE SEQUENCE [LARGE SCALE GENOMIC DNA]</scope>
    <source>
        <strain evidence="1">B2</strain>
    </source>
</reference>
<name>A0A2D2DS97_9BURK</name>
<evidence type="ECO:0000313" key="1">
    <source>
        <dbReference type="EMBL" id="ATQ77846.1"/>
    </source>
</evidence>
<proteinExistence type="predicted"/>
<evidence type="ECO:0000313" key="2">
    <source>
        <dbReference type="Proteomes" id="UP000229897"/>
    </source>
</evidence>
<organism evidence="1 2">
    <name type="scientific">Massilia violaceinigra</name>
    <dbReference type="NCBI Taxonomy" id="2045208"/>
    <lineage>
        <taxon>Bacteria</taxon>
        <taxon>Pseudomonadati</taxon>
        <taxon>Pseudomonadota</taxon>
        <taxon>Betaproteobacteria</taxon>
        <taxon>Burkholderiales</taxon>
        <taxon>Oxalobacteraceae</taxon>
        <taxon>Telluria group</taxon>
        <taxon>Massilia</taxon>
    </lineage>
</organism>
<gene>
    <name evidence="1" type="ORF">CR152_27585</name>
</gene>
<sequence length="146" mass="15819">MLSPVLPGTSAATVVAKLALLLPQINVALESIGTVHFARLILLDRSQPNLQPELFSILPSDNLVIGIITSFDGDFQKYIHDFVAQLSTEFDALLSLTVGGAALTPVVDHVAEFEAFIAENNVSEHIPNTYFYAAYQHTVQEILAAI</sequence>
<dbReference type="AlphaFoldDB" id="A0A2D2DS97"/>
<accession>A0A2D2DS97</accession>
<dbReference type="KEGG" id="mass:CR152_27585"/>
<protein>
    <submittedName>
        <fullName evidence="1">Uncharacterized protein</fullName>
    </submittedName>
</protein>
<keyword evidence="2" id="KW-1185">Reference proteome</keyword>